<protein>
    <recommendedName>
        <fullName evidence="3">N-acetyltransferase domain-containing protein</fullName>
    </recommendedName>
</protein>
<dbReference type="Proteomes" id="UP000248132">
    <property type="component" value="Unassembled WGS sequence"/>
</dbReference>
<reference evidence="1 2" key="1">
    <citation type="submission" date="2018-06" db="EMBL/GenBank/DDBJ databases">
        <title>Genomic Encyclopedia of Type Strains, Phase I: the one thousand microbial genomes (KMG-I) project.</title>
        <authorList>
            <person name="Kyrpides N."/>
        </authorList>
    </citation>
    <scope>NUCLEOTIDE SEQUENCE [LARGE SCALE GENOMIC DNA]</scope>
    <source>
        <strain evidence="1 2">DSM 19573</strain>
    </source>
</reference>
<proteinExistence type="predicted"/>
<accession>A0A318XMA2</accession>
<dbReference type="Gene3D" id="3.40.630.30">
    <property type="match status" value="1"/>
</dbReference>
<evidence type="ECO:0008006" key="3">
    <source>
        <dbReference type="Google" id="ProtNLM"/>
    </source>
</evidence>
<evidence type="ECO:0000313" key="1">
    <source>
        <dbReference type="EMBL" id="PYG88877.1"/>
    </source>
</evidence>
<dbReference type="AlphaFoldDB" id="A0A318XMA2"/>
<dbReference type="OrthoDB" id="9805159at2"/>
<sequence length="188" mass="22028">MENTVNMEYSIKRFQSSKDKDFIKALMIYNSTIPVDTKTSSNEIIYFVDHSILQPKREMFFFGLFAGGEIVGFMETGYLITTKTIIIDYIVLKEAYRLNSVFYPLFSLVQRYFSEHMIDFDFIATEISTKCPEESVDVESFFSKKMLQMEDFRIVELLYRQPKLGLNNEESNFDFELMIKSAQSVVSM</sequence>
<name>A0A318XMA2_9FIRM</name>
<keyword evidence="2" id="KW-1185">Reference proteome</keyword>
<dbReference type="RefSeq" id="WP_110461296.1">
    <property type="nucleotide sequence ID" value="NZ_QKMR01000005.1"/>
</dbReference>
<organism evidence="1 2">
    <name type="scientific">Ruminiclostridium sufflavum DSM 19573</name>
    <dbReference type="NCBI Taxonomy" id="1121337"/>
    <lineage>
        <taxon>Bacteria</taxon>
        <taxon>Bacillati</taxon>
        <taxon>Bacillota</taxon>
        <taxon>Clostridia</taxon>
        <taxon>Eubacteriales</taxon>
        <taxon>Oscillospiraceae</taxon>
        <taxon>Ruminiclostridium</taxon>
    </lineage>
</organism>
<evidence type="ECO:0000313" key="2">
    <source>
        <dbReference type="Proteomes" id="UP000248132"/>
    </source>
</evidence>
<gene>
    <name evidence="1" type="ORF">LY28_01241</name>
</gene>
<dbReference type="EMBL" id="QKMR01000005">
    <property type="protein sequence ID" value="PYG88877.1"/>
    <property type="molecule type" value="Genomic_DNA"/>
</dbReference>
<comment type="caution">
    <text evidence="1">The sequence shown here is derived from an EMBL/GenBank/DDBJ whole genome shotgun (WGS) entry which is preliminary data.</text>
</comment>